<dbReference type="Proteomes" id="UP001434883">
    <property type="component" value="Unassembled WGS sequence"/>
</dbReference>
<comment type="caution">
    <text evidence="2">The sequence shown here is derived from an EMBL/GenBank/DDBJ whole genome shotgun (WGS) entry which is preliminary data.</text>
</comment>
<name>A0ABV0S8K6_9TELE</name>
<reference evidence="2 3" key="1">
    <citation type="submission" date="2021-06" db="EMBL/GenBank/DDBJ databases">
        <authorList>
            <person name="Palmer J.M."/>
        </authorList>
    </citation>
    <scope>NUCLEOTIDE SEQUENCE [LARGE SCALE GENOMIC DNA]</scope>
    <source>
        <strain evidence="2 3">XC_2019</strain>
        <tissue evidence="2">Muscle</tissue>
    </source>
</reference>
<protein>
    <submittedName>
        <fullName evidence="2">Uncharacterized protein</fullName>
    </submittedName>
</protein>
<proteinExistence type="predicted"/>
<sequence length="185" mass="21627">MRQTNQDKTYRTEHNLENNNKKLINNQKNNKQKQDSKTQTGNKTQTKIQNTLKSCQNQIMVVVPCRHRVQAGDQEVVPCRHRVPVRARTHNSEAWATSSGDVGEDIEAGRDIGTWVATKARTCRLLMRPATKNQAVWRPAMKTLGQQDTRRLKLSHQDTWRLKLSRRDTRRLKQSRQEPQRQDHE</sequence>
<feature type="compositionally biased region" description="Basic and acidic residues" evidence="1">
    <location>
        <begin position="8"/>
        <end position="20"/>
    </location>
</feature>
<feature type="region of interest" description="Disordered" evidence="1">
    <location>
        <begin position="1"/>
        <end position="45"/>
    </location>
</feature>
<evidence type="ECO:0000313" key="2">
    <source>
        <dbReference type="EMBL" id="MEQ2216530.1"/>
    </source>
</evidence>
<dbReference type="EMBL" id="JAHRIN010070909">
    <property type="protein sequence ID" value="MEQ2216530.1"/>
    <property type="molecule type" value="Genomic_DNA"/>
</dbReference>
<gene>
    <name evidence="2" type="ORF">XENOCAPTIV_017685</name>
</gene>
<accession>A0ABV0S8K6</accession>
<feature type="compositionally biased region" description="Basic and acidic residues" evidence="1">
    <location>
        <begin position="175"/>
        <end position="185"/>
    </location>
</feature>
<evidence type="ECO:0000313" key="3">
    <source>
        <dbReference type="Proteomes" id="UP001434883"/>
    </source>
</evidence>
<evidence type="ECO:0000256" key="1">
    <source>
        <dbReference type="SAM" id="MobiDB-lite"/>
    </source>
</evidence>
<feature type="region of interest" description="Disordered" evidence="1">
    <location>
        <begin position="165"/>
        <end position="185"/>
    </location>
</feature>
<organism evidence="2 3">
    <name type="scientific">Xenoophorus captivus</name>
    <dbReference type="NCBI Taxonomy" id="1517983"/>
    <lineage>
        <taxon>Eukaryota</taxon>
        <taxon>Metazoa</taxon>
        <taxon>Chordata</taxon>
        <taxon>Craniata</taxon>
        <taxon>Vertebrata</taxon>
        <taxon>Euteleostomi</taxon>
        <taxon>Actinopterygii</taxon>
        <taxon>Neopterygii</taxon>
        <taxon>Teleostei</taxon>
        <taxon>Neoteleostei</taxon>
        <taxon>Acanthomorphata</taxon>
        <taxon>Ovalentaria</taxon>
        <taxon>Atherinomorphae</taxon>
        <taxon>Cyprinodontiformes</taxon>
        <taxon>Goodeidae</taxon>
        <taxon>Xenoophorus</taxon>
    </lineage>
</organism>
<keyword evidence="3" id="KW-1185">Reference proteome</keyword>